<proteinExistence type="predicted"/>
<dbReference type="EMBL" id="BSOB01000037">
    <property type="protein sequence ID" value="GLQ94209.1"/>
    <property type="molecule type" value="Genomic_DNA"/>
</dbReference>
<dbReference type="SUPFAM" id="SSF54909">
    <property type="entry name" value="Dimeric alpha+beta barrel"/>
    <property type="match status" value="1"/>
</dbReference>
<reference evidence="3" key="1">
    <citation type="journal article" date="2019" name="Int. J. Syst. Evol. Microbiol.">
        <title>The Global Catalogue of Microorganisms (GCM) 10K type strain sequencing project: providing services to taxonomists for standard genome sequencing and annotation.</title>
        <authorList>
            <consortium name="The Broad Institute Genomics Platform"/>
            <consortium name="The Broad Institute Genome Sequencing Center for Infectious Disease"/>
            <person name="Wu L."/>
            <person name="Ma J."/>
        </authorList>
    </citation>
    <scope>NUCLEOTIDE SEQUENCE [LARGE SCALE GENOMIC DNA]</scope>
    <source>
        <strain evidence="3">NBRC 111980</strain>
    </source>
</reference>
<feature type="signal peptide" evidence="1">
    <location>
        <begin position="1"/>
        <end position="20"/>
    </location>
</feature>
<evidence type="ECO:0000313" key="3">
    <source>
        <dbReference type="Proteomes" id="UP001156670"/>
    </source>
</evidence>
<name>A0ABQ5XSR4_9GAMM</name>
<comment type="caution">
    <text evidence="2">The sequence shown here is derived from an EMBL/GenBank/DDBJ whole genome shotgun (WGS) entry which is preliminary data.</text>
</comment>
<organism evidence="2 3">
    <name type="scientific">Dyella acidisoli</name>
    <dbReference type="NCBI Taxonomy" id="1867834"/>
    <lineage>
        <taxon>Bacteria</taxon>
        <taxon>Pseudomonadati</taxon>
        <taxon>Pseudomonadota</taxon>
        <taxon>Gammaproteobacteria</taxon>
        <taxon>Lysobacterales</taxon>
        <taxon>Rhodanobacteraceae</taxon>
        <taxon>Dyella</taxon>
    </lineage>
</organism>
<feature type="chain" id="PRO_5045520115" description="NIPSNAP domain-containing protein" evidence="1">
    <location>
        <begin position="21"/>
        <end position="241"/>
    </location>
</feature>
<accession>A0ABQ5XSR4</accession>
<protein>
    <recommendedName>
        <fullName evidence="4">NIPSNAP domain-containing protein</fullName>
    </recommendedName>
</protein>
<keyword evidence="1" id="KW-0732">Signal</keyword>
<sequence>MVYRSLAAALMLMLAMPLQAQQGPAAHFFVYQVNPGAQAKFEEGYRHHLGWHRSHHDPLAWYGWTVSDGKRDGYFIDASVGEPFAAFDHRVDVEQDGADFRASVTPYVTPQAQLAYELLPDVSFGTPLENHKPSDTVQVTYFDVRPGMEMRFEHALRAARRVLASTPGAPPHTWYRLVTGGDKPQYMLMVARANWASYEGFRQDIAELLANDQNALRDFTDAVRSSDTESWEYHPDLSNLP</sequence>
<gene>
    <name evidence="2" type="ORF">GCM10007901_31600</name>
</gene>
<evidence type="ECO:0000313" key="2">
    <source>
        <dbReference type="EMBL" id="GLQ94209.1"/>
    </source>
</evidence>
<keyword evidence="3" id="KW-1185">Reference proteome</keyword>
<evidence type="ECO:0000256" key="1">
    <source>
        <dbReference type="SAM" id="SignalP"/>
    </source>
</evidence>
<dbReference type="InterPro" id="IPR011008">
    <property type="entry name" value="Dimeric_a/b-barrel"/>
</dbReference>
<dbReference type="RefSeq" id="WP_284321913.1">
    <property type="nucleotide sequence ID" value="NZ_BSOB01000037.1"/>
</dbReference>
<evidence type="ECO:0008006" key="4">
    <source>
        <dbReference type="Google" id="ProtNLM"/>
    </source>
</evidence>
<dbReference type="Proteomes" id="UP001156670">
    <property type="component" value="Unassembled WGS sequence"/>
</dbReference>